<comment type="caution">
    <text evidence="2">The sequence shown here is derived from an EMBL/GenBank/DDBJ whole genome shotgun (WGS) entry which is preliminary data.</text>
</comment>
<dbReference type="AlphaFoldDB" id="A0A8H7ZNV6"/>
<evidence type="ECO:0000313" key="3">
    <source>
        <dbReference type="Proteomes" id="UP000673691"/>
    </source>
</evidence>
<protein>
    <submittedName>
        <fullName evidence="2">Uncharacterized protein</fullName>
    </submittedName>
</protein>
<keyword evidence="3" id="KW-1185">Reference proteome</keyword>
<proteinExistence type="predicted"/>
<feature type="compositionally biased region" description="Basic and acidic residues" evidence="1">
    <location>
        <begin position="76"/>
        <end position="87"/>
    </location>
</feature>
<evidence type="ECO:0000256" key="1">
    <source>
        <dbReference type="SAM" id="MobiDB-lite"/>
    </source>
</evidence>
<accession>A0A8H7ZNV6</accession>
<organism evidence="2 3">
    <name type="scientific">Olpidium bornovanus</name>
    <dbReference type="NCBI Taxonomy" id="278681"/>
    <lineage>
        <taxon>Eukaryota</taxon>
        <taxon>Fungi</taxon>
        <taxon>Fungi incertae sedis</taxon>
        <taxon>Olpidiomycota</taxon>
        <taxon>Olpidiomycotina</taxon>
        <taxon>Olpidiomycetes</taxon>
        <taxon>Olpidiales</taxon>
        <taxon>Olpidiaceae</taxon>
        <taxon>Olpidium</taxon>
    </lineage>
</organism>
<feature type="region of interest" description="Disordered" evidence="1">
    <location>
        <begin position="69"/>
        <end position="98"/>
    </location>
</feature>
<dbReference type="Proteomes" id="UP000673691">
    <property type="component" value="Unassembled WGS sequence"/>
</dbReference>
<evidence type="ECO:0000313" key="2">
    <source>
        <dbReference type="EMBL" id="KAG5456582.1"/>
    </source>
</evidence>
<dbReference type="EMBL" id="JAEFCI010011503">
    <property type="protein sequence ID" value="KAG5456582.1"/>
    <property type="molecule type" value="Genomic_DNA"/>
</dbReference>
<sequence length="151" mass="16675">MGSSAGCRARRRPRRRLRCNVPLTTQATRWPCRRVCPPAPALPSWTTRFSRETYRQLFAQAYCDPGLRPAPASPHLRGEDETSHADRTVLVTQPPPESRANCNAEHLFSAPACRERAAVTFTSHPPILYNALPDKTGRSVGGVLLRGTTGD</sequence>
<gene>
    <name evidence="2" type="ORF">BJ554DRAFT_3644</name>
</gene>
<name>A0A8H7ZNV6_9FUNG</name>
<reference evidence="2 3" key="1">
    <citation type="journal article" name="Sci. Rep.">
        <title>Genome-scale phylogenetic analyses confirm Olpidium as the closest living zoosporic fungus to the non-flagellated, terrestrial fungi.</title>
        <authorList>
            <person name="Chang Y."/>
            <person name="Rochon D."/>
            <person name="Sekimoto S."/>
            <person name="Wang Y."/>
            <person name="Chovatia M."/>
            <person name="Sandor L."/>
            <person name="Salamov A."/>
            <person name="Grigoriev I.V."/>
            <person name="Stajich J.E."/>
            <person name="Spatafora J.W."/>
        </authorList>
    </citation>
    <scope>NUCLEOTIDE SEQUENCE [LARGE SCALE GENOMIC DNA]</scope>
    <source>
        <strain evidence="2">S191</strain>
    </source>
</reference>